<evidence type="ECO:0008006" key="14">
    <source>
        <dbReference type="Google" id="ProtNLM"/>
    </source>
</evidence>
<dbReference type="PROSITE" id="PS50222">
    <property type="entry name" value="EF_HAND_2"/>
    <property type="match status" value="2"/>
</dbReference>
<dbReference type="Gene3D" id="1.10.510.10">
    <property type="entry name" value="Transferase(Phosphotransferase) domain 1"/>
    <property type="match status" value="1"/>
</dbReference>
<dbReference type="InterPro" id="IPR008271">
    <property type="entry name" value="Ser/Thr_kinase_AS"/>
</dbReference>
<feature type="compositionally biased region" description="Basic and acidic residues" evidence="9">
    <location>
        <begin position="873"/>
        <end position="887"/>
    </location>
</feature>
<gene>
    <name evidence="12" type="ORF">HJC23_004199</name>
</gene>
<dbReference type="PROSITE" id="PS00107">
    <property type="entry name" value="PROTEIN_KINASE_ATP"/>
    <property type="match status" value="1"/>
</dbReference>
<dbReference type="Gene3D" id="1.10.238.10">
    <property type="entry name" value="EF-hand"/>
    <property type="match status" value="2"/>
</dbReference>
<comment type="similarity">
    <text evidence="7">Belongs to the protein kinase superfamily. Ser/Thr protein kinase family. CDPK subfamily.</text>
</comment>
<evidence type="ECO:0000259" key="11">
    <source>
        <dbReference type="PROSITE" id="PS50222"/>
    </source>
</evidence>
<evidence type="ECO:0000259" key="10">
    <source>
        <dbReference type="PROSITE" id="PS50011"/>
    </source>
</evidence>
<dbReference type="FunFam" id="1.10.238.10:FF:000788">
    <property type="entry name" value="Predicted protein"/>
    <property type="match status" value="1"/>
</dbReference>
<keyword evidence="4 8" id="KW-0547">Nucleotide-binding</keyword>
<feature type="compositionally biased region" description="Polar residues" evidence="9">
    <location>
        <begin position="788"/>
        <end position="799"/>
    </location>
</feature>
<evidence type="ECO:0000256" key="2">
    <source>
        <dbReference type="ARBA" id="ARBA00022527"/>
    </source>
</evidence>
<dbReference type="CDD" id="cd05117">
    <property type="entry name" value="STKc_CAMK"/>
    <property type="match status" value="1"/>
</dbReference>
<feature type="region of interest" description="Disordered" evidence="9">
    <location>
        <begin position="1056"/>
        <end position="1079"/>
    </location>
</feature>
<keyword evidence="13" id="KW-1185">Reference proteome</keyword>
<evidence type="ECO:0000256" key="1">
    <source>
        <dbReference type="ARBA" id="ARBA00001946"/>
    </source>
</evidence>
<dbReference type="PROSITE" id="PS00108">
    <property type="entry name" value="PROTEIN_KINASE_ST"/>
    <property type="match status" value="1"/>
</dbReference>
<evidence type="ECO:0000313" key="12">
    <source>
        <dbReference type="EMBL" id="KAL3796402.1"/>
    </source>
</evidence>
<comment type="cofactor">
    <cofactor evidence="1">
        <name>Mg(2+)</name>
        <dbReference type="ChEBI" id="CHEBI:18420"/>
    </cofactor>
</comment>
<feature type="region of interest" description="Disordered" evidence="9">
    <location>
        <begin position="783"/>
        <end position="813"/>
    </location>
</feature>
<evidence type="ECO:0000313" key="13">
    <source>
        <dbReference type="Proteomes" id="UP001516023"/>
    </source>
</evidence>
<dbReference type="FunFam" id="1.10.510.10:FF:000571">
    <property type="entry name" value="Maternal embryonic leucine zipper kinase"/>
    <property type="match status" value="1"/>
</dbReference>
<dbReference type="SMART" id="SM00220">
    <property type="entry name" value="S_TKc"/>
    <property type="match status" value="1"/>
</dbReference>
<dbReference type="EMBL" id="JABMIG020000063">
    <property type="protein sequence ID" value="KAL3796402.1"/>
    <property type="molecule type" value="Genomic_DNA"/>
</dbReference>
<dbReference type="GO" id="GO:0005524">
    <property type="term" value="F:ATP binding"/>
    <property type="evidence" value="ECO:0007669"/>
    <property type="project" value="UniProtKB-UniRule"/>
</dbReference>
<feature type="region of interest" description="Disordered" evidence="9">
    <location>
        <begin position="923"/>
        <end position="962"/>
    </location>
</feature>
<reference evidence="12 13" key="1">
    <citation type="journal article" date="2020" name="G3 (Bethesda)">
        <title>Improved Reference Genome for Cyclotella cryptica CCMP332, a Model for Cell Wall Morphogenesis, Salinity Adaptation, and Lipid Production in Diatoms (Bacillariophyta).</title>
        <authorList>
            <person name="Roberts W.R."/>
            <person name="Downey K.M."/>
            <person name="Ruck E.C."/>
            <person name="Traller J.C."/>
            <person name="Alverson A.J."/>
        </authorList>
    </citation>
    <scope>NUCLEOTIDE SEQUENCE [LARGE SCALE GENOMIC DNA]</scope>
    <source>
        <strain evidence="12 13">CCMP332</strain>
    </source>
</reference>
<dbReference type="Gene3D" id="3.30.200.20">
    <property type="entry name" value="Phosphorylase Kinase, domain 1"/>
    <property type="match status" value="1"/>
</dbReference>
<dbReference type="InterPro" id="IPR011992">
    <property type="entry name" value="EF-hand-dom_pair"/>
</dbReference>
<dbReference type="GO" id="GO:0004674">
    <property type="term" value="F:protein serine/threonine kinase activity"/>
    <property type="evidence" value="ECO:0007669"/>
    <property type="project" value="UniProtKB-KW"/>
</dbReference>
<dbReference type="SMART" id="SM00054">
    <property type="entry name" value="EFh"/>
    <property type="match status" value="2"/>
</dbReference>
<feature type="compositionally biased region" description="Low complexity" evidence="9">
    <location>
        <begin position="130"/>
        <end position="169"/>
    </location>
</feature>
<feature type="region of interest" description="Disordered" evidence="9">
    <location>
        <begin position="873"/>
        <end position="895"/>
    </location>
</feature>
<feature type="binding site" evidence="8">
    <location>
        <position position="253"/>
    </location>
    <ligand>
        <name>ATP</name>
        <dbReference type="ChEBI" id="CHEBI:30616"/>
    </ligand>
</feature>
<dbReference type="InterPro" id="IPR002048">
    <property type="entry name" value="EF_hand_dom"/>
</dbReference>
<dbReference type="Pfam" id="PF13499">
    <property type="entry name" value="EF-hand_7"/>
    <property type="match status" value="1"/>
</dbReference>
<organism evidence="12 13">
    <name type="scientific">Cyclotella cryptica</name>
    <dbReference type="NCBI Taxonomy" id="29204"/>
    <lineage>
        <taxon>Eukaryota</taxon>
        <taxon>Sar</taxon>
        <taxon>Stramenopiles</taxon>
        <taxon>Ochrophyta</taxon>
        <taxon>Bacillariophyta</taxon>
        <taxon>Coscinodiscophyceae</taxon>
        <taxon>Thalassiosirophycidae</taxon>
        <taxon>Stephanodiscales</taxon>
        <taxon>Stephanodiscaceae</taxon>
        <taxon>Cyclotella</taxon>
    </lineage>
</organism>
<evidence type="ECO:0000256" key="4">
    <source>
        <dbReference type="ARBA" id="ARBA00022741"/>
    </source>
</evidence>
<dbReference type="SUPFAM" id="SSF47473">
    <property type="entry name" value="EF-hand"/>
    <property type="match status" value="1"/>
</dbReference>
<dbReference type="InterPro" id="IPR017441">
    <property type="entry name" value="Protein_kinase_ATP_BS"/>
</dbReference>
<keyword evidence="3" id="KW-0808">Transferase</keyword>
<feature type="compositionally biased region" description="Polar residues" evidence="9">
    <location>
        <begin position="952"/>
        <end position="962"/>
    </location>
</feature>
<evidence type="ECO:0000256" key="7">
    <source>
        <dbReference type="ARBA" id="ARBA00024334"/>
    </source>
</evidence>
<accession>A0ABD3Q8J9</accession>
<sequence length="1079" mass="118943">MVNIKQPRMESPSKKEWNPRWRIREPPLDAPITGDNGCVVDPSRQPVNLNLANGRRQTFTIKRITEQLVAVEHLKKMGCTHSKATSGAAKSSAANANAASSSAGQPTTRESAATVKTTNVASSARPTRQDATTNAASADTDPSSPRSRSTTPTPSLDGSVHSSASSMGSSRRRGTANGMLRGSESALGLDKMIDDRRDAKTMSERIVHIEVPFGKPIEEVYNGVHDGPVLGSGISGLVRLVTHKATGLKYAVKCLDLGLVDTEEGLQQLREEIYIMCQLDHPNIVRLEEVYESHSEIYLVQELCLGGELFDRLDEQPDYHYTEAQCARLVKQMLCSVRYIHSKGIIHRDLKLENFLFSDTGADSELKMIDFGLSKHFKFGEVQHEAVGTPYTVAPEVIRGSYDERCDVWAIGVITYLLLSGESPFGGCGGPEPLMQVRDNILKGSFVFEPEDVWQNVSSEAKTFIRKLLVTDPNMRPTAREVQKDPWLLQANRSNKSDDKQLNPSVVKALVNFKEYSDMRKLLCEVLSFTLIPDQIQGLRSEFEKFDTDGSGEISLSALKSVLIGNAAQGSLGALTEEEVEDIFNAMRVSKSETTIHWHEFIAAGLSHCKVDERNLKLAFDRLDADHTGYITFENFMDLIGNGAVHSEEALREMWGEAATHSDEAWLSYEDFLLLMKGQPTPGQLRKPAICPAKQPSAKSGMTLAPVMESVSTDSVYHESEASVLRSSIKSSPSAPAPNGFMSPSFGEDEPDDFEGPISMDENGDDTLNEAFLEAVRHQGKGFAIKESLTTPDSPNSLKSRSKSFDEPAVPQPFAKGNALRAINLPEHQPGSNRLSINDKSKTPLVVNRELYRAHRQMRLAVLEASKRLEEEQQRRAREEMRKEQARSNKGGAGLIMRHGGELSADAIKQFVVQRQKEEQKKIDQAVSKGGRRHNRNKTASDIRGMFGGSGSELNNQLTLPPQRKTSGYRAGAIPDFANPPLTFPIPEKPTVTGDLPELPQMREATKPGQFRKTNYDPFSFGTMNLEGATNEGPATMDSSVHRHIENSLRDVLNDSLDKNKVKSSGSLTNLDRSSHSNS</sequence>
<evidence type="ECO:0000256" key="3">
    <source>
        <dbReference type="ARBA" id="ARBA00022679"/>
    </source>
</evidence>
<evidence type="ECO:0000256" key="6">
    <source>
        <dbReference type="ARBA" id="ARBA00022840"/>
    </source>
</evidence>
<protein>
    <recommendedName>
        <fullName evidence="14">Calmodulin</fullName>
    </recommendedName>
</protein>
<keyword evidence="2" id="KW-0723">Serine/threonine-protein kinase</keyword>
<dbReference type="Proteomes" id="UP001516023">
    <property type="component" value="Unassembled WGS sequence"/>
</dbReference>
<feature type="domain" description="EF-hand" evidence="11">
    <location>
        <begin position="611"/>
        <end position="646"/>
    </location>
</feature>
<dbReference type="Pfam" id="PF00069">
    <property type="entry name" value="Pkinase"/>
    <property type="match status" value="1"/>
</dbReference>
<feature type="region of interest" description="Disordered" evidence="9">
    <location>
        <begin position="96"/>
        <end position="183"/>
    </location>
</feature>
<dbReference type="PROSITE" id="PS50011">
    <property type="entry name" value="PROTEIN_KINASE_DOM"/>
    <property type="match status" value="1"/>
</dbReference>
<keyword evidence="6 8" id="KW-0067">ATP-binding</keyword>
<feature type="domain" description="EF-hand" evidence="11">
    <location>
        <begin position="534"/>
        <end position="569"/>
    </location>
</feature>
<evidence type="ECO:0000256" key="5">
    <source>
        <dbReference type="ARBA" id="ARBA00022777"/>
    </source>
</evidence>
<feature type="region of interest" description="Disordered" evidence="9">
    <location>
        <begin position="1024"/>
        <end position="1043"/>
    </location>
</feature>
<dbReference type="InterPro" id="IPR000719">
    <property type="entry name" value="Prot_kinase_dom"/>
</dbReference>
<dbReference type="AlphaFoldDB" id="A0ABD3Q8J9"/>
<feature type="domain" description="Protein kinase" evidence="10">
    <location>
        <begin position="224"/>
        <end position="488"/>
    </location>
</feature>
<proteinExistence type="inferred from homology"/>
<feature type="region of interest" description="Disordered" evidence="9">
    <location>
        <begin position="727"/>
        <end position="759"/>
    </location>
</feature>
<dbReference type="PANTHER" id="PTHR24349">
    <property type="entry name" value="SERINE/THREONINE-PROTEIN KINASE"/>
    <property type="match status" value="1"/>
</dbReference>
<evidence type="ECO:0000256" key="9">
    <source>
        <dbReference type="SAM" id="MobiDB-lite"/>
    </source>
</evidence>
<feature type="compositionally biased region" description="Polar residues" evidence="9">
    <location>
        <begin position="105"/>
        <end position="126"/>
    </location>
</feature>
<keyword evidence="5" id="KW-0418">Kinase</keyword>
<comment type="caution">
    <text evidence="12">The sequence shown here is derived from an EMBL/GenBank/DDBJ whole genome shotgun (WGS) entry which is preliminary data.</text>
</comment>
<evidence type="ECO:0000256" key="8">
    <source>
        <dbReference type="PROSITE-ProRule" id="PRU10141"/>
    </source>
</evidence>
<dbReference type="InterPro" id="IPR050205">
    <property type="entry name" value="CDPK_Ser/Thr_kinases"/>
</dbReference>
<dbReference type="SUPFAM" id="SSF56112">
    <property type="entry name" value="Protein kinase-like (PK-like)"/>
    <property type="match status" value="1"/>
</dbReference>
<dbReference type="InterPro" id="IPR011009">
    <property type="entry name" value="Kinase-like_dom_sf"/>
</dbReference>
<feature type="compositionally biased region" description="Polar residues" evidence="9">
    <location>
        <begin position="1063"/>
        <end position="1079"/>
    </location>
</feature>
<name>A0ABD3Q8J9_9STRA</name>